<dbReference type="SMART" id="SM00850">
    <property type="entry name" value="LytTR"/>
    <property type="match status" value="1"/>
</dbReference>
<dbReference type="InterPro" id="IPR046947">
    <property type="entry name" value="LytR-like"/>
</dbReference>
<feature type="transmembrane region" description="Helical" evidence="1">
    <location>
        <begin position="88"/>
        <end position="108"/>
    </location>
</feature>
<keyword evidence="1" id="KW-1133">Transmembrane helix</keyword>
<keyword evidence="3" id="KW-0238">DNA-binding</keyword>
<evidence type="ECO:0000313" key="4">
    <source>
        <dbReference type="Proteomes" id="UP000721861"/>
    </source>
</evidence>
<feature type="transmembrane region" description="Helical" evidence="1">
    <location>
        <begin position="21"/>
        <end position="38"/>
    </location>
</feature>
<feature type="domain" description="HTH LytTR-type" evidence="2">
    <location>
        <begin position="182"/>
        <end position="279"/>
    </location>
</feature>
<proteinExistence type="predicted"/>
<sequence>MPNTHLLNRPFNLLMPVRSRLFFVAFITIYLVLFLNIYKPYNLETWYVFSNNKQVFELGLLGLIGGLYFCFSQLLLPKLIKFRVSKVWHFALWTLAELALLTLLLTVLYDDIRSFWQFVAEFSSNLKYVGLTLLPPYSFSLILLSWYQKQQAINEFRQKSKHHKVANTLVQFTDENGKIKLSIQLSEILYLVSMDNYVEIYYQIEGEQVRKELIRNSLKNLEEPLQQLPIRRCHRSYMINTSKITIIKRLEKKQVAMLKGIQEPIPISKTYHSHFKSFL</sequence>
<dbReference type="EMBL" id="JAGUCN010000010">
    <property type="protein sequence ID" value="MBS2211748.1"/>
    <property type="molecule type" value="Genomic_DNA"/>
</dbReference>
<dbReference type="Pfam" id="PF04397">
    <property type="entry name" value="LytTR"/>
    <property type="match status" value="1"/>
</dbReference>
<dbReference type="PANTHER" id="PTHR37299:SF1">
    <property type="entry name" value="STAGE 0 SPORULATION PROTEIN A HOMOLOG"/>
    <property type="match status" value="1"/>
</dbReference>
<dbReference type="RefSeq" id="WP_212228012.1">
    <property type="nucleotide sequence ID" value="NZ_JAGUCN010000010.1"/>
</dbReference>
<evidence type="ECO:0000259" key="2">
    <source>
        <dbReference type="PROSITE" id="PS50930"/>
    </source>
</evidence>
<protein>
    <submittedName>
        <fullName evidence="3">LytTR family transcriptional regulator DNA-binding domain-containing protein</fullName>
    </submittedName>
</protein>
<dbReference type="Gene3D" id="2.40.50.1020">
    <property type="entry name" value="LytTr DNA-binding domain"/>
    <property type="match status" value="1"/>
</dbReference>
<comment type="caution">
    <text evidence="3">The sequence shown here is derived from an EMBL/GenBank/DDBJ whole genome shotgun (WGS) entry which is preliminary data.</text>
</comment>
<evidence type="ECO:0000256" key="1">
    <source>
        <dbReference type="SAM" id="Phobius"/>
    </source>
</evidence>
<dbReference type="PANTHER" id="PTHR37299">
    <property type="entry name" value="TRANSCRIPTIONAL REGULATOR-RELATED"/>
    <property type="match status" value="1"/>
</dbReference>
<feature type="transmembrane region" description="Helical" evidence="1">
    <location>
        <begin position="58"/>
        <end position="76"/>
    </location>
</feature>
<organism evidence="3 4">
    <name type="scientific">Carboxylicivirga mesophila</name>
    <dbReference type="NCBI Taxonomy" id="1166478"/>
    <lineage>
        <taxon>Bacteria</taxon>
        <taxon>Pseudomonadati</taxon>
        <taxon>Bacteroidota</taxon>
        <taxon>Bacteroidia</taxon>
        <taxon>Marinilabiliales</taxon>
        <taxon>Marinilabiliaceae</taxon>
        <taxon>Carboxylicivirga</taxon>
    </lineage>
</organism>
<gene>
    <name evidence="3" type="ORF">KEM09_10055</name>
</gene>
<accession>A0ABS5KB61</accession>
<dbReference type="InterPro" id="IPR007492">
    <property type="entry name" value="LytTR_DNA-bd_dom"/>
</dbReference>
<feature type="transmembrane region" description="Helical" evidence="1">
    <location>
        <begin position="128"/>
        <end position="147"/>
    </location>
</feature>
<keyword evidence="1" id="KW-0812">Transmembrane</keyword>
<keyword evidence="4" id="KW-1185">Reference proteome</keyword>
<dbReference type="Proteomes" id="UP000721861">
    <property type="component" value="Unassembled WGS sequence"/>
</dbReference>
<dbReference type="PROSITE" id="PS50930">
    <property type="entry name" value="HTH_LYTTR"/>
    <property type="match status" value="1"/>
</dbReference>
<reference evidence="3 4" key="1">
    <citation type="journal article" date="2014" name="Int. J. Syst. Evol. Microbiol.">
        <title>Carboxylicivirga gen. nov. in the family Marinilabiliaceae with two novel species, Carboxylicivirga mesophila sp. nov. and Carboxylicivirga taeanensis sp. nov., and reclassification of Cytophaga fermentans as Saccharicrinis fermentans gen. nov., comb. nov.</title>
        <authorList>
            <person name="Yang S.H."/>
            <person name="Seo H.S."/>
            <person name="Woo J.H."/>
            <person name="Oh H.M."/>
            <person name="Jang H."/>
            <person name="Lee J.H."/>
            <person name="Kim S.J."/>
            <person name="Kwon K.K."/>
        </authorList>
    </citation>
    <scope>NUCLEOTIDE SEQUENCE [LARGE SCALE GENOMIC DNA]</scope>
    <source>
        <strain evidence="3 4">JCM 18290</strain>
    </source>
</reference>
<name>A0ABS5KB61_9BACT</name>
<keyword evidence="1" id="KW-0472">Membrane</keyword>
<dbReference type="GO" id="GO:0003677">
    <property type="term" value="F:DNA binding"/>
    <property type="evidence" value="ECO:0007669"/>
    <property type="project" value="UniProtKB-KW"/>
</dbReference>
<evidence type="ECO:0000313" key="3">
    <source>
        <dbReference type="EMBL" id="MBS2211748.1"/>
    </source>
</evidence>